<dbReference type="EMBL" id="JACBJI010000005">
    <property type="protein sequence ID" value="NYA71881.1"/>
    <property type="molecule type" value="Genomic_DNA"/>
</dbReference>
<evidence type="ECO:0000313" key="3">
    <source>
        <dbReference type="Proteomes" id="UP000535020"/>
    </source>
</evidence>
<feature type="transmembrane region" description="Helical" evidence="1">
    <location>
        <begin position="20"/>
        <end position="40"/>
    </location>
</feature>
<proteinExistence type="predicted"/>
<dbReference type="AlphaFoldDB" id="A0A7Y9C617"/>
<evidence type="ECO:0000256" key="1">
    <source>
        <dbReference type="SAM" id="Phobius"/>
    </source>
</evidence>
<evidence type="ECO:0000313" key="2">
    <source>
        <dbReference type="EMBL" id="NYA71881.1"/>
    </source>
</evidence>
<dbReference type="RefSeq" id="WP_176006688.1">
    <property type="nucleotide sequence ID" value="NZ_JABWMI010000014.1"/>
</dbReference>
<gene>
    <name evidence="2" type="ORF">HZF10_13190</name>
</gene>
<comment type="caution">
    <text evidence="2">The sequence shown here is derived from an EMBL/GenBank/DDBJ whole genome shotgun (WGS) entry which is preliminary data.</text>
</comment>
<sequence>MKTSLQNLLGYTRTQRVGIISLASLIVIFQIAFRVTDFLLKPKPIPQDREWLALQNEIDSLAKEKEDRKTKIYPFNPNFITDYKGYRLGMSVAEIDRLLAFRNKNLYVNSVEDFQKVTGVSDSLLVRIAPYFKFPDWVNRKHSNVKYDFRQTPKKEISKTDINKASKQELMAVFGIGNALSDRIILQRETLGGFVDMSQMRQVWGLSDEVIEKLNERFKVAEIPTLRKINVNEASLRELSAFPYFRYALAKSIVTYRSMNGRIVNSDDLLKIDNFPVDNVKIISLYLEF</sequence>
<accession>A0A7Y9C617</accession>
<dbReference type="PANTHER" id="PTHR21180">
    <property type="entry name" value="ENDONUCLEASE/EXONUCLEASE/PHOSPHATASE FAMILY DOMAIN-CONTAINING PROTEIN 1"/>
    <property type="match status" value="1"/>
</dbReference>
<name>A0A7Y9C617_9FLAO</name>
<dbReference type="Pfam" id="PF12836">
    <property type="entry name" value="HHH_3"/>
    <property type="match status" value="2"/>
</dbReference>
<keyword evidence="1" id="KW-0812">Transmembrane</keyword>
<dbReference type="SUPFAM" id="SSF47781">
    <property type="entry name" value="RuvA domain 2-like"/>
    <property type="match status" value="3"/>
</dbReference>
<keyword evidence="3" id="KW-1185">Reference proteome</keyword>
<dbReference type="GO" id="GO:0015627">
    <property type="term" value="C:type II protein secretion system complex"/>
    <property type="evidence" value="ECO:0007669"/>
    <property type="project" value="TreeGrafter"/>
</dbReference>
<dbReference type="Gene3D" id="1.10.150.280">
    <property type="entry name" value="AF1531-like domain"/>
    <property type="match status" value="2"/>
</dbReference>
<dbReference type="Proteomes" id="UP000535020">
    <property type="component" value="Unassembled WGS sequence"/>
</dbReference>
<dbReference type="InterPro" id="IPR010994">
    <property type="entry name" value="RuvA_2-like"/>
</dbReference>
<reference evidence="2 3" key="1">
    <citation type="submission" date="2020-07" db="EMBL/GenBank/DDBJ databases">
        <authorList>
            <person name="Sun Q."/>
        </authorList>
    </citation>
    <scope>NUCLEOTIDE SEQUENCE [LARGE SCALE GENOMIC DNA]</scope>
    <source>
        <strain evidence="2 3">MAH-1</strain>
    </source>
</reference>
<keyword evidence="1" id="KW-0472">Membrane</keyword>
<dbReference type="InterPro" id="IPR051675">
    <property type="entry name" value="Endo/Exo/Phosphatase_dom_1"/>
</dbReference>
<protein>
    <submittedName>
        <fullName evidence="2">Helix-hairpin-helix domain-containing protein</fullName>
    </submittedName>
</protein>
<dbReference type="GO" id="GO:0015628">
    <property type="term" value="P:protein secretion by the type II secretion system"/>
    <property type="evidence" value="ECO:0007669"/>
    <property type="project" value="TreeGrafter"/>
</dbReference>
<keyword evidence="1" id="KW-1133">Transmembrane helix</keyword>
<organism evidence="2 3">
    <name type="scientific">Flavobacterium agri</name>
    <dbReference type="NCBI Taxonomy" id="2743471"/>
    <lineage>
        <taxon>Bacteria</taxon>
        <taxon>Pseudomonadati</taxon>
        <taxon>Bacteroidota</taxon>
        <taxon>Flavobacteriia</taxon>
        <taxon>Flavobacteriales</taxon>
        <taxon>Flavobacteriaceae</taxon>
        <taxon>Flavobacterium</taxon>
    </lineage>
</organism>
<dbReference type="PANTHER" id="PTHR21180:SF32">
    <property type="entry name" value="ENDONUCLEASE_EXONUCLEASE_PHOSPHATASE FAMILY DOMAIN-CONTAINING PROTEIN 1"/>
    <property type="match status" value="1"/>
</dbReference>